<feature type="repeat" description="ANK" evidence="1">
    <location>
        <begin position="304"/>
        <end position="332"/>
    </location>
</feature>
<dbReference type="PROSITE" id="PS50297">
    <property type="entry name" value="ANK_REP_REGION"/>
    <property type="match status" value="1"/>
</dbReference>
<dbReference type="SMART" id="SM00248">
    <property type="entry name" value="ANK"/>
    <property type="match status" value="3"/>
</dbReference>
<dbReference type="Gene3D" id="1.25.40.20">
    <property type="entry name" value="Ankyrin repeat-containing domain"/>
    <property type="match status" value="2"/>
</dbReference>
<accession>A0A9W8NNZ7</accession>
<dbReference type="PANTHER" id="PTHR46224:SF64">
    <property type="entry name" value="IQ MOTIF AND ANKYRIN REPEAT DOMAIN-CONTAINING PROTEIN 1"/>
    <property type="match status" value="1"/>
</dbReference>
<dbReference type="InterPro" id="IPR002110">
    <property type="entry name" value="Ankyrin_rpt"/>
</dbReference>
<dbReference type="EMBL" id="JANPWZ010000026">
    <property type="protein sequence ID" value="KAJ3580159.1"/>
    <property type="molecule type" value="Genomic_DNA"/>
</dbReference>
<evidence type="ECO:0000313" key="3">
    <source>
        <dbReference type="Proteomes" id="UP001148614"/>
    </source>
</evidence>
<dbReference type="InterPro" id="IPR051616">
    <property type="entry name" value="Cul2-RING_E3_ligase_SR"/>
</dbReference>
<comment type="caution">
    <text evidence="2">The sequence shown here is derived from an EMBL/GenBank/DDBJ whole genome shotgun (WGS) entry which is preliminary data.</text>
</comment>
<dbReference type="Proteomes" id="UP001148614">
    <property type="component" value="Unassembled WGS sequence"/>
</dbReference>
<evidence type="ECO:0008006" key="4">
    <source>
        <dbReference type="Google" id="ProtNLM"/>
    </source>
</evidence>
<dbReference type="VEuPathDB" id="FungiDB:F4678DRAFT_232843"/>
<dbReference type="AlphaFoldDB" id="A0A9W8NNZ7"/>
<proteinExistence type="predicted"/>
<dbReference type="InterPro" id="IPR036770">
    <property type="entry name" value="Ankyrin_rpt-contain_sf"/>
</dbReference>
<dbReference type="PROSITE" id="PS50088">
    <property type="entry name" value="ANK_REPEAT"/>
    <property type="match status" value="1"/>
</dbReference>
<gene>
    <name evidence="2" type="ORF">NPX13_g407</name>
</gene>
<keyword evidence="3" id="KW-1185">Reference proteome</keyword>
<dbReference type="PANTHER" id="PTHR46224">
    <property type="entry name" value="ANKYRIN REPEAT FAMILY PROTEIN"/>
    <property type="match status" value="1"/>
</dbReference>
<reference evidence="2" key="1">
    <citation type="submission" date="2022-07" db="EMBL/GenBank/DDBJ databases">
        <title>Genome Sequence of Xylaria arbuscula.</title>
        <authorList>
            <person name="Buettner E."/>
        </authorList>
    </citation>
    <scope>NUCLEOTIDE SEQUENCE</scope>
    <source>
        <strain evidence="2">VT107</strain>
    </source>
</reference>
<dbReference type="Pfam" id="PF12796">
    <property type="entry name" value="Ank_2"/>
    <property type="match status" value="1"/>
</dbReference>
<sequence>MPLFDLPNELLELVFEQFIASRRRFKYYIDRSVFRLRSLRKLSFNIPRWTTQYRADQSLPYIHSYLMYQILRAEPTTASKFGRIRLVSRILNESDDDLECLSSLVSLAAHWNIMHLLKDRHICEKDDIEADVFVAAAYLGREDYVAHLIAKGVPSYESTNADPFRSVVFGFALRAATLKGNLGIIKLLLTRIPQYRSAGSIPRHVLALILDDSSIHKHQPHICDDAVFSFGLGVLDETRKRSGNEGLLLDSAEDGNIEMVSFLLKKGISRAPIRVTPRDRAVSNVAILRMLLDCDSDPIFQQSFMRSALTTAVSRGRISMVKVLLDHGANLNHSFPSPIALAIFKENLDMFQLLRYNGARLDTSETGGVAMKLAEIDGLSSMQDVLVREGVKLNAPVESGLWDKVLTNMKL</sequence>
<organism evidence="2 3">
    <name type="scientific">Xylaria arbuscula</name>
    <dbReference type="NCBI Taxonomy" id="114810"/>
    <lineage>
        <taxon>Eukaryota</taxon>
        <taxon>Fungi</taxon>
        <taxon>Dikarya</taxon>
        <taxon>Ascomycota</taxon>
        <taxon>Pezizomycotina</taxon>
        <taxon>Sordariomycetes</taxon>
        <taxon>Xylariomycetidae</taxon>
        <taxon>Xylariales</taxon>
        <taxon>Xylariaceae</taxon>
        <taxon>Xylaria</taxon>
    </lineage>
</organism>
<keyword evidence="1" id="KW-0040">ANK repeat</keyword>
<dbReference type="SUPFAM" id="SSF48403">
    <property type="entry name" value="Ankyrin repeat"/>
    <property type="match status" value="1"/>
</dbReference>
<protein>
    <recommendedName>
        <fullName evidence="4">F-box domain-containing protein</fullName>
    </recommendedName>
</protein>
<name>A0A9W8NNZ7_9PEZI</name>
<evidence type="ECO:0000313" key="2">
    <source>
        <dbReference type="EMBL" id="KAJ3580159.1"/>
    </source>
</evidence>
<evidence type="ECO:0000256" key="1">
    <source>
        <dbReference type="PROSITE-ProRule" id="PRU00023"/>
    </source>
</evidence>